<dbReference type="CDD" id="cd01949">
    <property type="entry name" value="GGDEF"/>
    <property type="match status" value="1"/>
</dbReference>
<dbReference type="InterPro" id="IPR050469">
    <property type="entry name" value="Diguanylate_Cyclase"/>
</dbReference>
<dbReference type="PANTHER" id="PTHR45138:SF9">
    <property type="entry name" value="DIGUANYLATE CYCLASE DGCM-RELATED"/>
    <property type="match status" value="1"/>
</dbReference>
<dbReference type="GO" id="GO:1902201">
    <property type="term" value="P:negative regulation of bacterial-type flagellum-dependent cell motility"/>
    <property type="evidence" value="ECO:0007669"/>
    <property type="project" value="TreeGrafter"/>
</dbReference>
<sequence>MHRQLADVTPEALAKCLALTFPPAMVQLVQELVAPVPAFDTIARIIQSDPVLSATVLTLVNSPYYGLSAKVTNLERAAVVLGTREILKIALSISFQHNTSRAIKRNRESLFADWRLSVWSAIAAEHIAQRTAPKEAHLAYLGSLLKDLSLFMYLCLEQGDDMPDGNACFLWLEDNQLELERQRWGETHADLSRTLLSQWGLPESILDGIANHHNLLEIEAHQPLTQCIILATRWAELQHGPDLNPGTIIQFELQMRSLLKLEDAQLESLRDECTQRFESLLNLLGIQNATPDNRFYAQSLQSMQSFYFHAMEISHTTTGVEGIARIISRHLRWKWGLEKAQLALRTIEGGGFTLFTISPEGTEATGTESPSIAKLPWKVRGEALTLGPQKAPYGELRFQPSGKADPAAGQQLRIYSRFMTTALATYYNEQAVVLTKAQTLQSLPVGVALVDLKGTILDANQRFLSFQRLESVPAGTNVADLLKDTLSIHFAPLLTNLLAEADRPSISQLFCSVALREAAKTPCLYLSVHRHDSGGSNTLLVLLEDVTEISAMEMQALQQRDFLERLVSSMQEFIATVDLTGTILWTAPASGHMQGKNLFTVTRPAGRFSGQWTPAFLEGAPAPAVPVEVTLADGTQPPLQLELIFSPLLSATSGTTYLVVGRDLTVIRRLEDKIRQQAMFDGLTGLFNYSQFNAVLGREVERSARTGRGMGLVFFDLDGFKKVNDTYGHQAGDKLLKLIAKGVLLSVRKGMDFPCRYGGDEFAVVVTEVNRPTLEALCERLHAAVRKHCQGTVSLSMGVAQLRQGETAEQLLQRVDRASYQAKNAGGAQTVWAE</sequence>
<dbReference type="Pfam" id="PF00990">
    <property type="entry name" value="GGDEF"/>
    <property type="match status" value="1"/>
</dbReference>
<evidence type="ECO:0000259" key="3">
    <source>
        <dbReference type="PROSITE" id="PS50887"/>
    </source>
</evidence>
<keyword evidence="6" id="KW-1185">Reference proteome</keyword>
<dbReference type="EMBL" id="BLVP01000035">
    <property type="protein sequence ID" value="GFM38192.1"/>
    <property type="molecule type" value="Genomic_DNA"/>
</dbReference>
<dbReference type="SUPFAM" id="SSF55785">
    <property type="entry name" value="PYP-like sensor domain (PAS domain)"/>
    <property type="match status" value="1"/>
</dbReference>
<comment type="caution">
    <text evidence="5">The sequence shown here is derived from an EMBL/GenBank/DDBJ whole genome shotgun (WGS) entry which is preliminary data.</text>
</comment>
<dbReference type="Gene3D" id="3.30.70.270">
    <property type="match status" value="1"/>
</dbReference>
<evidence type="ECO:0000313" key="5">
    <source>
        <dbReference type="EMBL" id="GFM38192.1"/>
    </source>
</evidence>
<dbReference type="InterPro" id="IPR043128">
    <property type="entry name" value="Rev_trsase/Diguanyl_cyclase"/>
</dbReference>
<dbReference type="GO" id="GO:0043709">
    <property type="term" value="P:cell adhesion involved in single-species biofilm formation"/>
    <property type="evidence" value="ECO:0007669"/>
    <property type="project" value="TreeGrafter"/>
</dbReference>
<evidence type="ECO:0000256" key="2">
    <source>
        <dbReference type="ARBA" id="ARBA00034247"/>
    </source>
</evidence>
<dbReference type="EC" id="2.7.7.65" evidence="1"/>
<dbReference type="InterPro" id="IPR029787">
    <property type="entry name" value="Nucleotide_cyclase"/>
</dbReference>
<proteinExistence type="predicted"/>
<dbReference type="NCBIfam" id="TIGR00254">
    <property type="entry name" value="GGDEF"/>
    <property type="match status" value="1"/>
</dbReference>
<evidence type="ECO:0000313" key="6">
    <source>
        <dbReference type="Proteomes" id="UP000503820"/>
    </source>
</evidence>
<accession>A0A7J0BYE1</accession>
<dbReference type="Gene3D" id="1.10.3210.10">
    <property type="entry name" value="Hypothetical protein af1432"/>
    <property type="match status" value="1"/>
</dbReference>
<dbReference type="GO" id="GO:0005886">
    <property type="term" value="C:plasma membrane"/>
    <property type="evidence" value="ECO:0007669"/>
    <property type="project" value="TreeGrafter"/>
</dbReference>
<dbReference type="SUPFAM" id="SSF109604">
    <property type="entry name" value="HD-domain/PDEase-like"/>
    <property type="match status" value="1"/>
</dbReference>
<dbReference type="InterPro" id="IPR013976">
    <property type="entry name" value="HDOD"/>
</dbReference>
<dbReference type="Pfam" id="PF08668">
    <property type="entry name" value="HDOD"/>
    <property type="match status" value="1"/>
</dbReference>
<feature type="domain" description="GGDEF" evidence="3">
    <location>
        <begin position="708"/>
        <end position="834"/>
    </location>
</feature>
<dbReference type="PANTHER" id="PTHR45138">
    <property type="entry name" value="REGULATORY COMPONENTS OF SENSORY TRANSDUCTION SYSTEM"/>
    <property type="match status" value="1"/>
</dbReference>
<dbReference type="SUPFAM" id="SSF55073">
    <property type="entry name" value="Nucleotide cyclase"/>
    <property type="match status" value="1"/>
</dbReference>
<dbReference type="Gene3D" id="3.30.450.20">
    <property type="entry name" value="PAS domain"/>
    <property type="match status" value="1"/>
</dbReference>
<reference evidence="5 6" key="1">
    <citation type="submission" date="2020-05" db="EMBL/GenBank/DDBJ databases">
        <title>Draft genome sequence of Desulfovibrio psychrotolerans JS1T.</title>
        <authorList>
            <person name="Ueno A."/>
            <person name="Tamazawa S."/>
            <person name="Tamamura S."/>
            <person name="Murakami T."/>
            <person name="Kiyama T."/>
            <person name="Inomata H."/>
            <person name="Amano Y."/>
            <person name="Miyakawa K."/>
            <person name="Tamaki H."/>
            <person name="Naganuma T."/>
            <person name="Kaneko K."/>
        </authorList>
    </citation>
    <scope>NUCLEOTIDE SEQUENCE [LARGE SCALE GENOMIC DNA]</scope>
    <source>
        <strain evidence="5 6">JS1</strain>
    </source>
</reference>
<dbReference type="PROSITE" id="PS50887">
    <property type="entry name" value="GGDEF"/>
    <property type="match status" value="1"/>
</dbReference>
<name>A0A7J0BYE1_9BACT</name>
<comment type="catalytic activity">
    <reaction evidence="2">
        <text>2 GTP = 3',3'-c-di-GMP + 2 diphosphate</text>
        <dbReference type="Rhea" id="RHEA:24898"/>
        <dbReference type="ChEBI" id="CHEBI:33019"/>
        <dbReference type="ChEBI" id="CHEBI:37565"/>
        <dbReference type="ChEBI" id="CHEBI:58805"/>
        <dbReference type="EC" id="2.7.7.65"/>
    </reaction>
</comment>
<protein>
    <recommendedName>
        <fullName evidence="1">diguanylate cyclase</fullName>
        <ecNumber evidence="1">2.7.7.65</ecNumber>
    </recommendedName>
</protein>
<feature type="domain" description="HDOD" evidence="4">
    <location>
        <begin position="18"/>
        <end position="215"/>
    </location>
</feature>
<evidence type="ECO:0000259" key="4">
    <source>
        <dbReference type="PROSITE" id="PS51833"/>
    </source>
</evidence>
<gene>
    <name evidence="5" type="ORF">DSM19430T_28760</name>
</gene>
<dbReference type="GO" id="GO:0052621">
    <property type="term" value="F:diguanylate cyclase activity"/>
    <property type="evidence" value="ECO:0007669"/>
    <property type="project" value="UniProtKB-EC"/>
</dbReference>
<dbReference type="Proteomes" id="UP000503820">
    <property type="component" value="Unassembled WGS sequence"/>
</dbReference>
<dbReference type="SMART" id="SM00267">
    <property type="entry name" value="GGDEF"/>
    <property type="match status" value="1"/>
</dbReference>
<evidence type="ECO:0000256" key="1">
    <source>
        <dbReference type="ARBA" id="ARBA00012528"/>
    </source>
</evidence>
<dbReference type="InterPro" id="IPR000160">
    <property type="entry name" value="GGDEF_dom"/>
</dbReference>
<dbReference type="InterPro" id="IPR035965">
    <property type="entry name" value="PAS-like_dom_sf"/>
</dbReference>
<organism evidence="5 6">
    <name type="scientific">Desulfovibrio psychrotolerans</name>
    <dbReference type="NCBI Taxonomy" id="415242"/>
    <lineage>
        <taxon>Bacteria</taxon>
        <taxon>Pseudomonadati</taxon>
        <taxon>Thermodesulfobacteriota</taxon>
        <taxon>Desulfovibrionia</taxon>
        <taxon>Desulfovibrionales</taxon>
        <taxon>Desulfovibrionaceae</taxon>
        <taxon>Desulfovibrio</taxon>
    </lineage>
</organism>
<dbReference type="AlphaFoldDB" id="A0A7J0BYE1"/>
<dbReference type="PROSITE" id="PS51833">
    <property type="entry name" value="HDOD"/>
    <property type="match status" value="1"/>
</dbReference>